<comment type="caution">
    <text evidence="2">The sequence shown here is derived from an EMBL/GenBank/DDBJ whole genome shotgun (WGS) entry which is preliminary data.</text>
</comment>
<dbReference type="GO" id="GO:0004672">
    <property type="term" value="F:protein kinase activity"/>
    <property type="evidence" value="ECO:0007669"/>
    <property type="project" value="InterPro"/>
</dbReference>
<dbReference type="Proteomes" id="UP001172101">
    <property type="component" value="Unassembled WGS sequence"/>
</dbReference>
<evidence type="ECO:0000313" key="3">
    <source>
        <dbReference type="Proteomes" id="UP001172101"/>
    </source>
</evidence>
<evidence type="ECO:0000259" key="1">
    <source>
        <dbReference type="PROSITE" id="PS50011"/>
    </source>
</evidence>
<organism evidence="2 3">
    <name type="scientific">Lasiosphaeria miniovina</name>
    <dbReference type="NCBI Taxonomy" id="1954250"/>
    <lineage>
        <taxon>Eukaryota</taxon>
        <taxon>Fungi</taxon>
        <taxon>Dikarya</taxon>
        <taxon>Ascomycota</taxon>
        <taxon>Pezizomycotina</taxon>
        <taxon>Sordariomycetes</taxon>
        <taxon>Sordariomycetidae</taxon>
        <taxon>Sordariales</taxon>
        <taxon>Lasiosphaeriaceae</taxon>
        <taxon>Lasiosphaeria</taxon>
    </lineage>
</organism>
<reference evidence="2" key="1">
    <citation type="submission" date="2023-06" db="EMBL/GenBank/DDBJ databases">
        <title>Genome-scale phylogeny and comparative genomics of the fungal order Sordariales.</title>
        <authorList>
            <consortium name="Lawrence Berkeley National Laboratory"/>
            <person name="Hensen N."/>
            <person name="Bonometti L."/>
            <person name="Westerberg I."/>
            <person name="Brannstrom I.O."/>
            <person name="Guillou S."/>
            <person name="Cros-Aarteil S."/>
            <person name="Calhoun S."/>
            <person name="Haridas S."/>
            <person name="Kuo A."/>
            <person name="Mondo S."/>
            <person name="Pangilinan J."/>
            <person name="Riley R."/>
            <person name="LaButti K."/>
            <person name="Andreopoulos B."/>
            <person name="Lipzen A."/>
            <person name="Chen C."/>
            <person name="Yanf M."/>
            <person name="Daum C."/>
            <person name="Ng V."/>
            <person name="Clum A."/>
            <person name="Steindorff A."/>
            <person name="Ohm R."/>
            <person name="Martin F."/>
            <person name="Silar P."/>
            <person name="Natvig D."/>
            <person name="Lalanne C."/>
            <person name="Gautier V."/>
            <person name="Ament-velasquez S.L."/>
            <person name="Kruys A."/>
            <person name="Hutchinson M.I."/>
            <person name="Powell A.J."/>
            <person name="Barry K."/>
            <person name="Miller A.N."/>
            <person name="Grigoriev I.V."/>
            <person name="Debuchy R."/>
            <person name="Gladieux P."/>
            <person name="Thoren M.H."/>
            <person name="Johannesson H."/>
        </authorList>
    </citation>
    <scope>NUCLEOTIDE SEQUENCE</scope>
    <source>
        <strain evidence="2">SMH2392-1A</strain>
    </source>
</reference>
<dbReference type="GO" id="GO:0005524">
    <property type="term" value="F:ATP binding"/>
    <property type="evidence" value="ECO:0007669"/>
    <property type="project" value="InterPro"/>
</dbReference>
<dbReference type="PANTHER" id="PTHR33112">
    <property type="entry name" value="DOMAIN PROTEIN, PUTATIVE-RELATED"/>
    <property type="match status" value="1"/>
</dbReference>
<dbReference type="Pfam" id="PF06985">
    <property type="entry name" value="HET"/>
    <property type="match status" value="1"/>
</dbReference>
<dbReference type="CDD" id="cd00180">
    <property type="entry name" value="PKc"/>
    <property type="match status" value="1"/>
</dbReference>
<dbReference type="SMART" id="SM00220">
    <property type="entry name" value="S_TKc"/>
    <property type="match status" value="1"/>
</dbReference>
<dbReference type="PROSITE" id="PS00108">
    <property type="entry name" value="PROTEIN_KINASE_ST"/>
    <property type="match status" value="1"/>
</dbReference>
<protein>
    <recommendedName>
        <fullName evidence="1">Protein kinase domain-containing protein</fullName>
    </recommendedName>
</protein>
<dbReference type="SUPFAM" id="SSF56112">
    <property type="entry name" value="Protein kinase-like (PK-like)"/>
    <property type="match status" value="1"/>
</dbReference>
<proteinExistence type="predicted"/>
<sequence length="1172" mass="131161">MDKSDRKLLKAMACFKKAKTHDSHLPLKPDTCPGSSGLELDIKGTVTFSFYKNLKIGNFGEKQWAVLAPVFTDKNTKLTLDPGSILPVVGEMRGMDSGAFGEVSQVAIHENHWSKPILRYDGLRADIAIKKIKGFGREITDTQKLDQLQKEWDREVGAHIAMRDAQHKHIIEFITAVERGYDRFLMFRWAEEGNLRTFWGNNNHPALTSALVKDVVYQIRGLADALHKLHTGNKVGGESFRHGDLKPENILCVTLTPPQDDHGTTSIPELKISDMGLAKRHNVATELRPQTSMRYTTARYEPPEVILPELGQGRSRRYDMWSFGCVILEMIIWLFYSNDELEDFNKQIVDEMGHGSHWFEKSQGQAAVVHLHVRNIMHKLRTEDHECATETAMRDLLDIVETKLLVVRLGVGTATAGGESGPRSSPGSRIYTEELLVDLDGMVRKGERNERYWFTGTSREGIGKLSEATKDSQIPIRQALLSPEAALAPGQRPLPAIRGPDDYLAREEHEHIISVQVPTASEIRTRKVEFPVDNKFATELLQPLANNDLFPMSTPSARLCDRCQGFDVGKPFFNIIDTLSDLESSRSSCDFCKMRWEVCHSPNGEPVQSIRFDRDQSTLKLNESLLPVISICRSPDLASPHANAIQIGLPQIAEAASRQHFSTLRRWLSDCDKNHPKCHPVERSRPAPRPPTRLIDVGTVAMPLARLLDTQASFPASAPYKYAALSHPWGPEPHFCTFSSTLDQHKQRIPVERSDFPATFRDAIATTRELGLRHLWIDSICIVQGPDGDFGVESKRMEDVFSSAYCVIAASRARGQTDGFQGPRKQRQFLELPVKNAGAAAGGQGGTGRLFVCQFIDNFGEHVLNSPLSRRGWVLQERALARRSIYFTDWQAYWECGEGVRCETLSMVNDKLASFLGDPHFPSKLSSNLTDRGEKIRFYEDIYKRYSRLDFSRITDRAVAIAGLERRMLTDLNARGGFGIFDDGRSLLPRTLLWRRGEGVAALQRIPPDQDAAAASRRARPPSWSWAAYDGAIDFLALPLGEVDWCEDQIHSPWKDRGGERRGEEAAANGLRAVAYPFVKQPLRPLLDPGQGDFEVVLDAGESVVIEGWEDWRCVVVGTKRVPSHQQTPVKERTHYLLIITTAGGGAYTRIGVGTIVGGFIGERMASTVVVH</sequence>
<keyword evidence="3" id="KW-1185">Reference proteome</keyword>
<gene>
    <name evidence="2" type="ORF">B0T26DRAFT_862047</name>
</gene>
<name>A0AA39ZZ59_9PEZI</name>
<dbReference type="InterPro" id="IPR000719">
    <property type="entry name" value="Prot_kinase_dom"/>
</dbReference>
<dbReference type="InterPro" id="IPR010730">
    <property type="entry name" value="HET"/>
</dbReference>
<dbReference type="Gene3D" id="1.10.510.10">
    <property type="entry name" value="Transferase(Phosphotransferase) domain 1"/>
    <property type="match status" value="1"/>
</dbReference>
<dbReference type="PROSITE" id="PS50011">
    <property type="entry name" value="PROTEIN_KINASE_DOM"/>
    <property type="match status" value="1"/>
</dbReference>
<dbReference type="AlphaFoldDB" id="A0AA39ZZ59"/>
<dbReference type="InterPro" id="IPR008271">
    <property type="entry name" value="Ser/Thr_kinase_AS"/>
</dbReference>
<dbReference type="Pfam" id="PF00069">
    <property type="entry name" value="Pkinase"/>
    <property type="match status" value="1"/>
</dbReference>
<dbReference type="RefSeq" id="XP_060291198.1">
    <property type="nucleotide sequence ID" value="XM_060447762.1"/>
</dbReference>
<dbReference type="EMBL" id="JAUIRO010000007">
    <property type="protein sequence ID" value="KAK0706104.1"/>
    <property type="molecule type" value="Genomic_DNA"/>
</dbReference>
<evidence type="ECO:0000313" key="2">
    <source>
        <dbReference type="EMBL" id="KAK0706104.1"/>
    </source>
</evidence>
<dbReference type="InterPro" id="IPR011009">
    <property type="entry name" value="Kinase-like_dom_sf"/>
</dbReference>
<accession>A0AA39ZZ59</accession>
<feature type="domain" description="Protein kinase" evidence="1">
    <location>
        <begin position="89"/>
        <end position="443"/>
    </location>
</feature>
<dbReference type="GeneID" id="85331032"/>
<dbReference type="PANTHER" id="PTHR33112:SF10">
    <property type="entry name" value="TOL"/>
    <property type="match status" value="1"/>
</dbReference>